<evidence type="ECO:0000313" key="11">
    <source>
        <dbReference type="Proteomes" id="UP001497392"/>
    </source>
</evidence>
<evidence type="ECO:0000256" key="5">
    <source>
        <dbReference type="ARBA" id="ARBA00022825"/>
    </source>
</evidence>
<dbReference type="PANTHER" id="PTHR42881">
    <property type="entry name" value="PROLYL ENDOPEPTIDASE"/>
    <property type="match status" value="1"/>
</dbReference>
<dbReference type="PANTHER" id="PTHR42881:SF2">
    <property type="entry name" value="PROLYL ENDOPEPTIDASE"/>
    <property type="match status" value="1"/>
</dbReference>
<dbReference type="EC" id="3.4.21.-" evidence="6"/>
<dbReference type="InterPro" id="IPR002470">
    <property type="entry name" value="Peptidase_S9A"/>
</dbReference>
<accession>A0ABP1FLW3</accession>
<evidence type="ECO:0000259" key="9">
    <source>
        <dbReference type="Pfam" id="PF02897"/>
    </source>
</evidence>
<evidence type="ECO:0000256" key="7">
    <source>
        <dbReference type="SAM" id="SignalP"/>
    </source>
</evidence>
<feature type="signal peptide" evidence="7">
    <location>
        <begin position="1"/>
        <end position="30"/>
    </location>
</feature>
<evidence type="ECO:0000256" key="1">
    <source>
        <dbReference type="ARBA" id="ARBA00001070"/>
    </source>
</evidence>
<dbReference type="InterPro" id="IPR029058">
    <property type="entry name" value="AB_hydrolase_fold"/>
</dbReference>
<keyword evidence="11" id="KW-1185">Reference proteome</keyword>
<keyword evidence="3 6" id="KW-0645">Protease</keyword>
<comment type="similarity">
    <text evidence="2 6">Belongs to the peptidase S9A family.</text>
</comment>
<protein>
    <recommendedName>
        <fullName evidence="6">Prolyl endopeptidase</fullName>
        <ecNumber evidence="6">3.4.21.-</ecNumber>
    </recommendedName>
</protein>
<comment type="catalytic activity">
    <reaction evidence="1">
        <text>Hydrolysis of Pro-|-Xaa &gt;&gt; Ala-|-Xaa in oligopeptides.</text>
        <dbReference type="EC" id="3.4.21.26"/>
    </reaction>
</comment>
<evidence type="ECO:0000256" key="4">
    <source>
        <dbReference type="ARBA" id="ARBA00022801"/>
    </source>
</evidence>
<dbReference type="InterPro" id="IPR001375">
    <property type="entry name" value="Peptidase_S9_cat"/>
</dbReference>
<dbReference type="Gene3D" id="3.40.50.1820">
    <property type="entry name" value="alpha/beta hydrolase"/>
    <property type="match status" value="1"/>
</dbReference>
<sequence length="805" mass="88560">MATRGCAALSCRAGLLLIVSAFVALRPACAVNSTVIQGAVQGGISVLPSLYPYVYRDNVTNTFFGTEVADPYRWLENTDSNETLAFVRAQNNLTQQVLSTCDTRSKFKALMTEMYNFPKISCPFQRGEAGGVLRWYYSGNSGLQAQSVLFTTDAPDATGSSNGNPQVVLDPNTFSTDGTVALGDYAFSWDGRYIAYSISSGGSDWQKIMIKEINPDGTSTLLNDTLSNVKFSNTAWAPDNKGFFYNQYPAPNITRFGERGQNTGANTDQQLWYHEVGTSQDLDIFVLALPEQPTYSISASFTYARDYMLITISTGTAPSNKLWYMETAQLPKKPDGGLDMSSYDLRSKTPKPLPLVKFIDTFEAAFGLVANNGSIWTINTDLDAPRSKIVRTNITENMDPHTWTEILPQHEKDILTGSTHLKGDALLITYMRDVASVLQLRSLATGALVRELPMPGYGSVKEVCGRESLSQMYYSYESMTDAGSTYTYDTATPSADPVHVSSIVVPGGYDLSTLNTTQVFVPSKDGKVKIPMFIVHRNDVKLDGSNTAYLYAYGGYGIVTEPTFSTSRAAYILAYAGIYAVAGIRGGGEYGKTWWEDGHLEEKQNSFDDFASCMQYLHDNKWTSPPKLTIQGGSNGGLLMGAILTQHPSMFGAVISQVGVYDMLRYQLFTIGHAWETEYGDPDNKTDFEYLMKYSPLHNVRVPAGTHQFPATMLTTADHDDRVVPLHSYKFISTLQYNLAEYPDSPQRNPLLLRVDHNAGHGGGKPTDMIINEYSDEYGFSAKATNSKWVLQKPSVINPPLAAAG</sequence>
<evidence type="ECO:0000313" key="10">
    <source>
        <dbReference type="EMBL" id="CAL5219022.1"/>
    </source>
</evidence>
<feature type="domain" description="Peptidase S9 prolyl oligopeptidase catalytic" evidence="8">
    <location>
        <begin position="568"/>
        <end position="786"/>
    </location>
</feature>
<keyword evidence="5 6" id="KW-0720">Serine protease</keyword>
<dbReference type="SUPFAM" id="SSF50993">
    <property type="entry name" value="Peptidase/esterase 'gauge' domain"/>
    <property type="match status" value="1"/>
</dbReference>
<dbReference type="Pfam" id="PF00326">
    <property type="entry name" value="Peptidase_S9"/>
    <property type="match status" value="1"/>
</dbReference>
<name>A0ABP1FLW3_9CHLO</name>
<dbReference type="SUPFAM" id="SSF53474">
    <property type="entry name" value="alpha/beta-Hydrolases"/>
    <property type="match status" value="1"/>
</dbReference>
<dbReference type="EMBL" id="CAXHTA020000002">
    <property type="protein sequence ID" value="CAL5219022.1"/>
    <property type="molecule type" value="Genomic_DNA"/>
</dbReference>
<dbReference type="Gene3D" id="2.130.10.120">
    <property type="entry name" value="Prolyl oligopeptidase, N-terminal domain"/>
    <property type="match status" value="1"/>
</dbReference>
<dbReference type="InterPro" id="IPR023302">
    <property type="entry name" value="Pept_S9A_N"/>
</dbReference>
<dbReference type="InterPro" id="IPR051167">
    <property type="entry name" value="Prolyl_oligopep/macrocyclase"/>
</dbReference>
<evidence type="ECO:0000259" key="8">
    <source>
        <dbReference type="Pfam" id="PF00326"/>
    </source>
</evidence>
<dbReference type="Proteomes" id="UP001497392">
    <property type="component" value="Unassembled WGS sequence"/>
</dbReference>
<evidence type="ECO:0000256" key="2">
    <source>
        <dbReference type="ARBA" id="ARBA00005228"/>
    </source>
</evidence>
<evidence type="ECO:0000256" key="6">
    <source>
        <dbReference type="RuleBase" id="RU368024"/>
    </source>
</evidence>
<feature type="domain" description="Peptidase S9A N-terminal" evidence="9">
    <location>
        <begin position="55"/>
        <end position="498"/>
    </location>
</feature>
<keyword evidence="4 6" id="KW-0378">Hydrolase</keyword>
<feature type="chain" id="PRO_5046023118" description="Prolyl endopeptidase" evidence="7">
    <location>
        <begin position="31"/>
        <end position="805"/>
    </location>
</feature>
<dbReference type="Pfam" id="PF02897">
    <property type="entry name" value="Peptidase_S9_N"/>
    <property type="match status" value="1"/>
</dbReference>
<dbReference type="PRINTS" id="PR00862">
    <property type="entry name" value="PROLIGOPTASE"/>
</dbReference>
<keyword evidence="7" id="KW-0732">Signal</keyword>
<proteinExistence type="inferred from homology"/>
<gene>
    <name evidence="10" type="primary">g780</name>
    <name evidence="10" type="ORF">VP750_LOCUS681</name>
</gene>
<evidence type="ECO:0000256" key="3">
    <source>
        <dbReference type="ARBA" id="ARBA00022670"/>
    </source>
</evidence>
<comment type="caution">
    <text evidence="10">The sequence shown here is derived from an EMBL/GenBank/DDBJ whole genome shotgun (WGS) entry which is preliminary data.</text>
</comment>
<organism evidence="10 11">
    <name type="scientific">Coccomyxa viridis</name>
    <dbReference type="NCBI Taxonomy" id="1274662"/>
    <lineage>
        <taxon>Eukaryota</taxon>
        <taxon>Viridiplantae</taxon>
        <taxon>Chlorophyta</taxon>
        <taxon>core chlorophytes</taxon>
        <taxon>Trebouxiophyceae</taxon>
        <taxon>Trebouxiophyceae incertae sedis</taxon>
        <taxon>Coccomyxaceae</taxon>
        <taxon>Coccomyxa</taxon>
    </lineage>
</organism>
<reference evidence="10 11" key="1">
    <citation type="submission" date="2024-06" db="EMBL/GenBank/DDBJ databases">
        <authorList>
            <person name="Kraege A."/>
            <person name="Thomma B."/>
        </authorList>
    </citation>
    <scope>NUCLEOTIDE SEQUENCE [LARGE SCALE GENOMIC DNA]</scope>
</reference>